<dbReference type="Gene3D" id="2.40.160.100">
    <property type="match status" value="1"/>
</dbReference>
<feature type="chain" id="PRO_5012138068" evidence="1">
    <location>
        <begin position="27"/>
        <end position="482"/>
    </location>
</feature>
<dbReference type="Proteomes" id="UP000184533">
    <property type="component" value="Unassembled WGS sequence"/>
</dbReference>
<keyword evidence="1" id="KW-0732">Signal</keyword>
<dbReference type="AlphaFoldDB" id="A0A1M4X033"/>
<reference evidence="3 4" key="1">
    <citation type="submission" date="2016-11" db="EMBL/GenBank/DDBJ databases">
        <authorList>
            <person name="Jaros S."/>
            <person name="Januszkiewicz K."/>
            <person name="Wedrychowicz H."/>
        </authorList>
    </citation>
    <scope>NUCLEOTIDE SEQUENCE [LARGE SCALE GENOMIC DNA]</scope>
    <source>
        <strain evidence="3 4">DSM 17137</strain>
    </source>
</reference>
<sequence length="482" mass="51184">MPLLSVRIASTILACCTLPAAPYAFAQEQPAKDPMLLIDQNGFMLRGHLQAGVNGVIEQNLFWNFAGIFAPSTDSNAEWLEGYIKPGLSFTLDAGNSAVIYGKGSLVASGTLGIDAYETGNTGAITLEEGYIGLRAGGDSGPSMDVSVGPREFKAGTGMLLANGGSSGFDRGALKLGPRKAWEMAVLGSIGVDDVKGTAFYLDANEQPDNDSGTKIVGLDLRYDRSAQTFLGATYGHVLESGSPYPKAAPGGIGVPEIIPGAREGLNFINLYGRGNPFDLENENFFLAGDIAYEWNERINMSAWAGRAQIGYTFAEIPWTPTISYTYQTFSGDDPTTSGLERFDPLFYEGSPSAWATGSKSSMVFINSNVNAHQLALSVKPSPLDTVTLRYAHIRANQLASPIQFGQGTRVINAGGEPIPIAGVTNGHLSDDVFIEYSRVLTPNAFLTAGFSVSFPGQGIQSIRPGNVPVWTGGFVNVVVNF</sequence>
<feature type="domain" description="Alginate export" evidence="2">
    <location>
        <begin position="273"/>
        <end position="416"/>
    </location>
</feature>
<evidence type="ECO:0000313" key="4">
    <source>
        <dbReference type="Proteomes" id="UP000184533"/>
    </source>
</evidence>
<organism evidence="3 4">
    <name type="scientific">Devosia limi DSM 17137</name>
    <dbReference type="NCBI Taxonomy" id="1121477"/>
    <lineage>
        <taxon>Bacteria</taxon>
        <taxon>Pseudomonadati</taxon>
        <taxon>Pseudomonadota</taxon>
        <taxon>Alphaproteobacteria</taxon>
        <taxon>Hyphomicrobiales</taxon>
        <taxon>Devosiaceae</taxon>
        <taxon>Devosia</taxon>
    </lineage>
</organism>
<evidence type="ECO:0000259" key="2">
    <source>
        <dbReference type="Pfam" id="PF13372"/>
    </source>
</evidence>
<protein>
    <submittedName>
        <fullName evidence="3">Alginate export</fullName>
    </submittedName>
</protein>
<dbReference type="InterPro" id="IPR053728">
    <property type="entry name" value="Alginate_Permeability_Chnl"/>
</dbReference>
<feature type="signal peptide" evidence="1">
    <location>
        <begin position="1"/>
        <end position="26"/>
    </location>
</feature>
<gene>
    <name evidence="3" type="ORF">SAMN02745223_01273</name>
</gene>
<dbReference type="EMBL" id="FQVC01000003">
    <property type="protein sequence ID" value="SHE86868.1"/>
    <property type="molecule type" value="Genomic_DNA"/>
</dbReference>
<evidence type="ECO:0000256" key="1">
    <source>
        <dbReference type="SAM" id="SignalP"/>
    </source>
</evidence>
<accession>A0A1M4X033</accession>
<dbReference type="InterPro" id="IPR025388">
    <property type="entry name" value="Alginate_export_dom"/>
</dbReference>
<evidence type="ECO:0000313" key="3">
    <source>
        <dbReference type="EMBL" id="SHE86868.1"/>
    </source>
</evidence>
<proteinExistence type="predicted"/>
<name>A0A1M4X033_9HYPH</name>
<dbReference type="RefSeq" id="WP_201777428.1">
    <property type="nucleotide sequence ID" value="NZ_FQVC01000003.1"/>
</dbReference>
<dbReference type="Pfam" id="PF13372">
    <property type="entry name" value="Alginate_exp"/>
    <property type="match status" value="1"/>
</dbReference>